<reference evidence="1" key="1">
    <citation type="submission" date="2021-05" db="EMBL/GenBank/DDBJ databases">
        <authorList>
            <person name="Pietrasiak N."/>
            <person name="Ward R."/>
            <person name="Stajich J.E."/>
            <person name="Kurbessoian T."/>
        </authorList>
    </citation>
    <scope>NUCLEOTIDE SEQUENCE</scope>
    <source>
        <strain evidence="1">GSE-NOS-MK-12-04C</strain>
    </source>
</reference>
<evidence type="ECO:0000313" key="1">
    <source>
        <dbReference type="EMBL" id="MBW4666546.1"/>
    </source>
</evidence>
<organism evidence="1 2">
    <name type="scientific">Cyanomargarita calcarea GSE-NOS-MK-12-04C</name>
    <dbReference type="NCBI Taxonomy" id="2839659"/>
    <lineage>
        <taxon>Bacteria</taxon>
        <taxon>Bacillati</taxon>
        <taxon>Cyanobacteriota</taxon>
        <taxon>Cyanophyceae</taxon>
        <taxon>Nostocales</taxon>
        <taxon>Cyanomargaritaceae</taxon>
        <taxon>Cyanomargarita</taxon>
    </lineage>
</organism>
<dbReference type="AlphaFoldDB" id="A0A951QIK0"/>
<protein>
    <submittedName>
        <fullName evidence="1">Uncharacterized protein</fullName>
    </submittedName>
</protein>
<reference evidence="1" key="2">
    <citation type="journal article" date="2022" name="Microbiol. Resour. Announc.">
        <title>Metagenome Sequencing to Explore Phylogenomics of Terrestrial Cyanobacteria.</title>
        <authorList>
            <person name="Ward R.D."/>
            <person name="Stajich J.E."/>
            <person name="Johansen J.R."/>
            <person name="Huntemann M."/>
            <person name="Clum A."/>
            <person name="Foster B."/>
            <person name="Foster B."/>
            <person name="Roux S."/>
            <person name="Palaniappan K."/>
            <person name="Varghese N."/>
            <person name="Mukherjee S."/>
            <person name="Reddy T.B.K."/>
            <person name="Daum C."/>
            <person name="Copeland A."/>
            <person name="Chen I.A."/>
            <person name="Ivanova N.N."/>
            <person name="Kyrpides N.C."/>
            <person name="Shapiro N."/>
            <person name="Eloe-Fadrosh E.A."/>
            <person name="Pietrasiak N."/>
        </authorList>
    </citation>
    <scope>NUCLEOTIDE SEQUENCE</scope>
    <source>
        <strain evidence="1">GSE-NOS-MK-12-04C</strain>
    </source>
</reference>
<sequence length="71" mass="7816">MIAIAPSSVTVCFWEYNNFTRSLSTAMLLYDGGAGEALPTRKIGDLFNWKSLTPRSSVSYPPQKTFSAYCG</sequence>
<proteinExistence type="predicted"/>
<dbReference type="EMBL" id="JAHHGZ010000003">
    <property type="protein sequence ID" value="MBW4666546.1"/>
    <property type="molecule type" value="Genomic_DNA"/>
</dbReference>
<comment type="caution">
    <text evidence="1">The sequence shown here is derived from an EMBL/GenBank/DDBJ whole genome shotgun (WGS) entry which is preliminary data.</text>
</comment>
<gene>
    <name evidence="1" type="ORF">KME60_03660</name>
</gene>
<name>A0A951QIK0_9CYAN</name>
<accession>A0A951QIK0</accession>
<dbReference type="Proteomes" id="UP000729701">
    <property type="component" value="Unassembled WGS sequence"/>
</dbReference>
<evidence type="ECO:0000313" key="2">
    <source>
        <dbReference type="Proteomes" id="UP000729701"/>
    </source>
</evidence>